<dbReference type="Proteomes" id="UP000275777">
    <property type="component" value="Chromosome"/>
</dbReference>
<proteinExistence type="predicted"/>
<evidence type="ECO:0000313" key="1">
    <source>
        <dbReference type="EMBL" id="VEB42160.1"/>
    </source>
</evidence>
<reference evidence="1 2" key="1">
    <citation type="submission" date="2018-12" db="EMBL/GenBank/DDBJ databases">
        <authorList>
            <consortium name="Pathogen Informatics"/>
        </authorList>
    </citation>
    <scope>NUCLEOTIDE SEQUENCE [LARGE SCALE GENOMIC DNA]</scope>
    <source>
        <strain evidence="1 2">NCTC9695</strain>
    </source>
</reference>
<sequence>MKSLNVDGEGRPVQYGVTCFNGDLVQLVMEQE</sequence>
<protein>
    <submittedName>
        <fullName evidence="1">Phosphonate metabolism transcriptional regulator PhnF</fullName>
    </submittedName>
</protein>
<accession>A0A3S4HQE8</accession>
<dbReference type="EMBL" id="LR134182">
    <property type="protein sequence ID" value="VEB42160.1"/>
    <property type="molecule type" value="Genomic_DNA"/>
</dbReference>
<organism evidence="1 2">
    <name type="scientific">Chromobacterium violaceum</name>
    <dbReference type="NCBI Taxonomy" id="536"/>
    <lineage>
        <taxon>Bacteria</taxon>
        <taxon>Pseudomonadati</taxon>
        <taxon>Pseudomonadota</taxon>
        <taxon>Betaproteobacteria</taxon>
        <taxon>Neisseriales</taxon>
        <taxon>Chromobacteriaceae</taxon>
        <taxon>Chromobacterium</taxon>
    </lineage>
</organism>
<name>A0A3S4HQE8_CHRVL</name>
<gene>
    <name evidence="1" type="ORF">NCTC9695_02603</name>
</gene>
<evidence type="ECO:0000313" key="2">
    <source>
        <dbReference type="Proteomes" id="UP000275777"/>
    </source>
</evidence>
<dbReference type="AlphaFoldDB" id="A0A3S4HQE8"/>